<reference evidence="4 5" key="1">
    <citation type="journal article" date="2022" name="Plant J.">
        <title>Strategies of tolerance reflected in two North American maple genomes.</title>
        <authorList>
            <person name="McEvoy S.L."/>
            <person name="Sezen U.U."/>
            <person name="Trouern-Trend A."/>
            <person name="McMahon S.M."/>
            <person name="Schaberg P.G."/>
            <person name="Yang J."/>
            <person name="Wegrzyn J.L."/>
            <person name="Swenson N.G."/>
        </authorList>
    </citation>
    <scope>NUCLEOTIDE SEQUENCE [LARGE SCALE GENOMIC DNA]</scope>
    <source>
        <strain evidence="4">91603</strain>
    </source>
</reference>
<accession>A0AAD5P4N1</accession>
<feature type="transmembrane region" description="Helical" evidence="1">
    <location>
        <begin position="50"/>
        <end position="74"/>
    </location>
</feature>
<keyword evidence="1" id="KW-0812">Transmembrane</keyword>
<comment type="caution">
    <text evidence="4">The sequence shown here is derived from an EMBL/GenBank/DDBJ whole genome shotgun (WGS) entry which is preliminary data.</text>
</comment>
<proteinExistence type="predicted"/>
<feature type="transmembrane region" description="Helical" evidence="1">
    <location>
        <begin position="12"/>
        <end position="30"/>
    </location>
</feature>
<protein>
    <recommendedName>
        <fullName evidence="6">PGG domain-containing protein</fullName>
    </recommendedName>
</protein>
<evidence type="ECO:0000259" key="3">
    <source>
        <dbReference type="Pfam" id="PF17684"/>
    </source>
</evidence>
<dbReference type="Pfam" id="PF17684">
    <property type="entry name" value="SCAB-PH"/>
    <property type="match status" value="1"/>
</dbReference>
<dbReference type="GO" id="GO:0003779">
    <property type="term" value="F:actin binding"/>
    <property type="evidence" value="ECO:0007669"/>
    <property type="project" value="InterPro"/>
</dbReference>
<evidence type="ECO:0000259" key="2">
    <source>
        <dbReference type="Pfam" id="PF13962"/>
    </source>
</evidence>
<evidence type="ECO:0000313" key="4">
    <source>
        <dbReference type="EMBL" id="KAI9198830.1"/>
    </source>
</evidence>
<evidence type="ECO:0000256" key="1">
    <source>
        <dbReference type="SAM" id="Phobius"/>
    </source>
</evidence>
<feature type="domain" description="PGG" evidence="2">
    <location>
        <begin position="5"/>
        <end position="119"/>
    </location>
</feature>
<evidence type="ECO:0008006" key="6">
    <source>
        <dbReference type="Google" id="ProtNLM"/>
    </source>
</evidence>
<keyword evidence="5" id="KW-1185">Reference proteome</keyword>
<keyword evidence="1" id="KW-1133">Transmembrane helix</keyword>
<dbReference type="Pfam" id="PF13962">
    <property type="entry name" value="PGG"/>
    <property type="match status" value="1"/>
</dbReference>
<dbReference type="PANTHER" id="PTHR31172:SF7">
    <property type="entry name" value="STOMATAL CLOSURE-RELATED ACTIN-BINDING PROTEIN 3"/>
    <property type="match status" value="1"/>
</dbReference>
<dbReference type="GO" id="GO:0010119">
    <property type="term" value="P:regulation of stomatal movement"/>
    <property type="evidence" value="ECO:0007669"/>
    <property type="project" value="InterPro"/>
</dbReference>
<feature type="transmembrane region" description="Helical" evidence="1">
    <location>
        <begin position="94"/>
        <end position="120"/>
    </location>
</feature>
<dbReference type="Gene3D" id="2.30.29.140">
    <property type="match status" value="1"/>
</dbReference>
<dbReference type="PANTHER" id="PTHR31172">
    <property type="entry name" value="STOMATAL CLOSURE-RELATED ACTIN-BINDING PROTEIN 1"/>
    <property type="match status" value="1"/>
</dbReference>
<gene>
    <name evidence="4" type="ORF">LWI28_022731</name>
</gene>
<dbReference type="InterPro" id="IPR041144">
    <property type="entry name" value="SCAB-PH"/>
</dbReference>
<dbReference type="InterPro" id="IPR026961">
    <property type="entry name" value="PGG_dom"/>
</dbReference>
<feature type="domain" description="Stomatal closure-related actin-binding protein PH" evidence="3">
    <location>
        <begin position="170"/>
        <end position="276"/>
    </location>
</feature>
<name>A0AAD5P4N1_ACENE</name>
<keyword evidence="1" id="KW-0472">Membrane</keyword>
<dbReference type="AlphaFoldDB" id="A0AAD5P4N1"/>
<evidence type="ECO:0000313" key="5">
    <source>
        <dbReference type="Proteomes" id="UP001064489"/>
    </source>
</evidence>
<organism evidence="4 5">
    <name type="scientific">Acer negundo</name>
    <name type="common">Box elder</name>
    <dbReference type="NCBI Taxonomy" id="4023"/>
    <lineage>
        <taxon>Eukaryota</taxon>
        <taxon>Viridiplantae</taxon>
        <taxon>Streptophyta</taxon>
        <taxon>Embryophyta</taxon>
        <taxon>Tracheophyta</taxon>
        <taxon>Spermatophyta</taxon>
        <taxon>Magnoliopsida</taxon>
        <taxon>eudicotyledons</taxon>
        <taxon>Gunneridae</taxon>
        <taxon>Pentapetalae</taxon>
        <taxon>rosids</taxon>
        <taxon>malvids</taxon>
        <taxon>Sapindales</taxon>
        <taxon>Sapindaceae</taxon>
        <taxon>Hippocastanoideae</taxon>
        <taxon>Acereae</taxon>
        <taxon>Acer</taxon>
    </lineage>
</organism>
<dbReference type="EMBL" id="JAJSOW010000002">
    <property type="protein sequence ID" value="KAI9198830.1"/>
    <property type="molecule type" value="Genomic_DNA"/>
</dbReference>
<dbReference type="Proteomes" id="UP001064489">
    <property type="component" value="Chromosome 13"/>
</dbReference>
<dbReference type="GO" id="GO:0007015">
    <property type="term" value="P:actin filament organization"/>
    <property type="evidence" value="ECO:0007669"/>
    <property type="project" value="InterPro"/>
</dbReference>
<dbReference type="InterPro" id="IPR039640">
    <property type="entry name" value="SCAB"/>
</dbReference>
<sequence length="278" mass="30708">MKEGEKWMTKTANSCMIVAALIATIIFAAAFTVPGGIKDDTGYPHFLRKASFICFAIFDIISLISSSCSILIFLSILTARYAEEYFLRPLPRKLILGLLTLCISIVATMAVFCTTLYIVFDEGTKVPALLAIALASILIGQKVALSSSGPIDPAAGLGSYVETLLRKSSSEFIVVIFQMNDQYYSLNSVHAFNMGKMRIKLCRGWITKSREIYHPSMHLCRVRGDGNAAAKSLFWQARKRLSFVLTFKSERGRNVAIMIARKHALDCNVVLAGSEDRV</sequence>